<protein>
    <submittedName>
        <fullName evidence="3">Methyltransferase-like protein 24</fullName>
    </submittedName>
</protein>
<keyword evidence="1" id="KW-1133">Transmembrane helix</keyword>
<dbReference type="EMBL" id="LSRX01000290">
    <property type="protein sequence ID" value="OLQ01511.1"/>
    <property type="molecule type" value="Genomic_DNA"/>
</dbReference>
<comment type="caution">
    <text evidence="3">The sequence shown here is derived from an EMBL/GenBank/DDBJ whole genome shotgun (WGS) entry which is preliminary data.</text>
</comment>
<proteinExistence type="predicted"/>
<dbReference type="InterPro" id="IPR026913">
    <property type="entry name" value="METTL24"/>
</dbReference>
<organism evidence="3 4">
    <name type="scientific">Symbiodinium microadriaticum</name>
    <name type="common">Dinoflagellate</name>
    <name type="synonym">Zooxanthella microadriatica</name>
    <dbReference type="NCBI Taxonomy" id="2951"/>
    <lineage>
        <taxon>Eukaryota</taxon>
        <taxon>Sar</taxon>
        <taxon>Alveolata</taxon>
        <taxon>Dinophyceae</taxon>
        <taxon>Suessiales</taxon>
        <taxon>Symbiodiniaceae</taxon>
        <taxon>Symbiodinium</taxon>
    </lineage>
</organism>
<dbReference type="Gene3D" id="3.40.50.150">
    <property type="entry name" value="Vaccinia Virus protein VP39"/>
    <property type="match status" value="1"/>
</dbReference>
<dbReference type="GO" id="GO:0008168">
    <property type="term" value="F:methyltransferase activity"/>
    <property type="evidence" value="ECO:0007669"/>
    <property type="project" value="UniProtKB-KW"/>
</dbReference>
<accession>A0A1Q9E277</accession>
<dbReference type="InterPro" id="IPR025714">
    <property type="entry name" value="Methyltranfer_dom"/>
</dbReference>
<evidence type="ECO:0000256" key="1">
    <source>
        <dbReference type="SAM" id="Phobius"/>
    </source>
</evidence>
<dbReference type="PANTHER" id="PTHR32026:SF10">
    <property type="entry name" value="METHYLTRANSFERASE-LIKE PROTEIN 24-RELATED"/>
    <property type="match status" value="1"/>
</dbReference>
<dbReference type="SUPFAM" id="SSF53335">
    <property type="entry name" value="S-adenosyl-L-methionine-dependent methyltransferases"/>
    <property type="match status" value="1"/>
</dbReference>
<name>A0A1Q9E277_SYMMI</name>
<dbReference type="GO" id="GO:0032259">
    <property type="term" value="P:methylation"/>
    <property type="evidence" value="ECO:0007669"/>
    <property type="project" value="UniProtKB-KW"/>
</dbReference>
<feature type="domain" description="Methyltransferase" evidence="2">
    <location>
        <begin position="179"/>
        <end position="381"/>
    </location>
</feature>
<keyword evidence="1" id="KW-0812">Transmembrane</keyword>
<dbReference type="AlphaFoldDB" id="A0A1Q9E277"/>
<reference evidence="3 4" key="1">
    <citation type="submission" date="2016-02" db="EMBL/GenBank/DDBJ databases">
        <title>Genome analysis of coral dinoflagellate symbionts highlights evolutionary adaptations to a symbiotic lifestyle.</title>
        <authorList>
            <person name="Aranda M."/>
            <person name="Li Y."/>
            <person name="Liew Y.J."/>
            <person name="Baumgarten S."/>
            <person name="Simakov O."/>
            <person name="Wilson M."/>
            <person name="Piel J."/>
            <person name="Ashoor H."/>
            <person name="Bougouffa S."/>
            <person name="Bajic V.B."/>
            <person name="Ryu T."/>
            <person name="Ravasi T."/>
            <person name="Bayer T."/>
            <person name="Micklem G."/>
            <person name="Kim H."/>
            <person name="Bhak J."/>
            <person name="Lajeunesse T.C."/>
            <person name="Voolstra C.R."/>
        </authorList>
    </citation>
    <scope>NUCLEOTIDE SEQUENCE [LARGE SCALE GENOMIC DNA]</scope>
    <source>
        <strain evidence="3 4">CCMP2467</strain>
    </source>
</reference>
<dbReference type="Pfam" id="PF13383">
    <property type="entry name" value="Methyltransf_22"/>
    <property type="match status" value="1"/>
</dbReference>
<evidence type="ECO:0000313" key="4">
    <source>
        <dbReference type="Proteomes" id="UP000186817"/>
    </source>
</evidence>
<keyword evidence="3" id="KW-0808">Transferase</keyword>
<dbReference type="PANTHER" id="PTHR32026">
    <property type="entry name" value="METHYLTRANSFERASE-LIKE PROTEIN 24"/>
    <property type="match status" value="1"/>
</dbReference>
<gene>
    <name evidence="3" type="primary">mettl24</name>
    <name evidence="3" type="ORF">AK812_SmicGene15757</name>
</gene>
<dbReference type="InterPro" id="IPR029063">
    <property type="entry name" value="SAM-dependent_MTases_sf"/>
</dbReference>
<keyword evidence="3" id="KW-0489">Methyltransferase</keyword>
<keyword evidence="1" id="KW-0472">Membrane</keyword>
<feature type="transmembrane region" description="Helical" evidence="1">
    <location>
        <begin position="38"/>
        <end position="59"/>
    </location>
</feature>
<keyword evidence="4" id="KW-1185">Reference proteome</keyword>
<sequence length="401" mass="44605">MTQCLSTRKSCSKASTRGGFLLGMVVGSQVARQVSTSALGSFAAFCSYIGVCHYVAMILGDAQKCVLLAAVPVAATLLLLLQSRALSGSFSGQRPEFLEADVDQMPILITALDRLERKMIHLEQMSETILVKAPAAAGSGSNGPSLDPESLARVERRSEDSYWFQRKELNQVPSPHFAGLEPNWPCLWGEEQIGVAGGDGNKWMCGARLLQTPCVVYSFSFGDFAFEKGAINLAKGCEVHVHDPTTDGSQFPENMHWHFHKVGIADYDGLFKLGRGTWHLTRMEGMPVKTLATLMQEHGHKHIDALKIDVEGIEYQVVTNLNTSGWPSIGQLMIEVHVQKDERYRRWLLKLMEQIESAGFRLFHKETNVLAPQGCIEYAFIQRGWRPEVKAYDMFAQRSPQ</sequence>
<evidence type="ECO:0000313" key="3">
    <source>
        <dbReference type="EMBL" id="OLQ01511.1"/>
    </source>
</evidence>
<dbReference type="OrthoDB" id="446763at2759"/>
<evidence type="ECO:0000259" key="2">
    <source>
        <dbReference type="Pfam" id="PF13383"/>
    </source>
</evidence>
<dbReference type="Proteomes" id="UP000186817">
    <property type="component" value="Unassembled WGS sequence"/>
</dbReference>